<evidence type="ECO:0000313" key="3">
    <source>
        <dbReference type="Proteomes" id="UP000195787"/>
    </source>
</evidence>
<proteinExistence type="inferred from homology"/>
<comment type="similarity">
    <text evidence="1">Belongs to the LOR family.</text>
</comment>
<accession>A0A1R4G146</accession>
<evidence type="ECO:0000256" key="1">
    <source>
        <dbReference type="ARBA" id="ARBA00005437"/>
    </source>
</evidence>
<dbReference type="Proteomes" id="UP000195787">
    <property type="component" value="Unassembled WGS sequence"/>
</dbReference>
<gene>
    <name evidence="2" type="ORF">CZ674_08015</name>
</gene>
<dbReference type="InterPro" id="IPR025659">
    <property type="entry name" value="Tubby-like_C"/>
</dbReference>
<evidence type="ECO:0000313" key="2">
    <source>
        <dbReference type="EMBL" id="SJM61851.1"/>
    </source>
</evidence>
<dbReference type="InterPro" id="IPR007612">
    <property type="entry name" value="LOR"/>
</dbReference>
<name>A0A1R4G146_9MICO</name>
<dbReference type="OrthoDB" id="4412702at2"/>
<dbReference type="EMBL" id="FUHU01000035">
    <property type="protein sequence ID" value="SJM61851.1"/>
    <property type="molecule type" value="Genomic_DNA"/>
</dbReference>
<dbReference type="AlphaFoldDB" id="A0A1R4G146"/>
<keyword evidence="3" id="KW-1185">Reference proteome</keyword>
<protein>
    <recommendedName>
        <fullName evidence="4">Scramblase</fullName>
    </recommendedName>
</protein>
<dbReference type="SUPFAM" id="SSF54518">
    <property type="entry name" value="Tubby C-terminal domain-like"/>
    <property type="match status" value="1"/>
</dbReference>
<dbReference type="GeneID" id="303173157"/>
<dbReference type="Pfam" id="PF04525">
    <property type="entry name" value="LOR"/>
    <property type="match status" value="1"/>
</dbReference>
<organism evidence="2 3">
    <name type="scientific">Agrococcus casei LMG 22410</name>
    <dbReference type="NCBI Taxonomy" id="1255656"/>
    <lineage>
        <taxon>Bacteria</taxon>
        <taxon>Bacillati</taxon>
        <taxon>Actinomycetota</taxon>
        <taxon>Actinomycetes</taxon>
        <taxon>Micrococcales</taxon>
        <taxon>Microbacteriaceae</taxon>
        <taxon>Agrococcus</taxon>
    </lineage>
</organism>
<evidence type="ECO:0008006" key="4">
    <source>
        <dbReference type="Google" id="ProtNLM"/>
    </source>
</evidence>
<reference evidence="2 3" key="1">
    <citation type="submission" date="2017-02" db="EMBL/GenBank/DDBJ databases">
        <authorList>
            <person name="Peterson S.W."/>
        </authorList>
    </citation>
    <scope>NUCLEOTIDE SEQUENCE [LARGE SCALE GENOMIC DNA]</scope>
    <source>
        <strain evidence="2 3">LMG 22410</strain>
    </source>
</reference>
<dbReference type="RefSeq" id="WP_086992022.1">
    <property type="nucleotide sequence ID" value="NZ_FUHU01000035.1"/>
</dbReference>
<sequence length="188" mass="20877">MEQHQGGLLSHNTFVMQQRTNFNSNNFEILDQQGNPIGKVETGGSTLGRMFLGSRELTITELDGTVLAQLKDQFSIGRERMTIFDANGQVLANVLKRFTLIHKRIDIDVVDGPTIELHGRLMDYDIQFQVNGEVVAEASRKWGGFSAGFLGHSRYVLGFTVETPPVAKVALLGGMLALDLIREKESRN</sequence>
<dbReference type="Gene3D" id="2.40.160.200">
    <property type="entry name" value="LURP1-related"/>
    <property type="match status" value="1"/>
</dbReference>
<dbReference type="InterPro" id="IPR038595">
    <property type="entry name" value="LOR_sf"/>
</dbReference>